<organism evidence="6 7">
    <name type="scientific">Catenisphaera adipataccumulans</name>
    <dbReference type="NCBI Taxonomy" id="700500"/>
    <lineage>
        <taxon>Bacteria</taxon>
        <taxon>Bacillati</taxon>
        <taxon>Bacillota</taxon>
        <taxon>Erysipelotrichia</taxon>
        <taxon>Erysipelotrichales</taxon>
        <taxon>Erysipelotrichaceae</taxon>
        <taxon>Catenisphaera</taxon>
    </lineage>
</organism>
<reference evidence="6 7" key="1">
    <citation type="submission" date="2020-08" db="EMBL/GenBank/DDBJ databases">
        <title>Genomic Encyclopedia of Type Strains, Phase IV (KMG-IV): sequencing the most valuable type-strain genomes for metagenomic binning, comparative biology and taxonomic classification.</title>
        <authorList>
            <person name="Goeker M."/>
        </authorList>
    </citation>
    <scope>NUCLEOTIDE SEQUENCE [LARGE SCALE GENOMIC DNA]</scope>
    <source>
        <strain evidence="6 7">DSM 25799</strain>
    </source>
</reference>
<dbReference type="InterPro" id="IPR035472">
    <property type="entry name" value="RpiR-like_SIS"/>
</dbReference>
<keyword evidence="1" id="KW-0805">Transcription regulation</keyword>
<dbReference type="Pfam" id="PF01418">
    <property type="entry name" value="HTH_6"/>
    <property type="match status" value="1"/>
</dbReference>
<dbReference type="SUPFAM" id="SSF53697">
    <property type="entry name" value="SIS domain"/>
    <property type="match status" value="1"/>
</dbReference>
<dbReference type="InterPro" id="IPR046348">
    <property type="entry name" value="SIS_dom_sf"/>
</dbReference>
<dbReference type="Pfam" id="PF01380">
    <property type="entry name" value="SIS"/>
    <property type="match status" value="1"/>
</dbReference>
<gene>
    <name evidence="6" type="ORF">HNQ47_000838</name>
</gene>
<dbReference type="Gene3D" id="1.10.10.10">
    <property type="entry name" value="Winged helix-like DNA-binding domain superfamily/Winged helix DNA-binding domain"/>
    <property type="match status" value="1"/>
</dbReference>
<dbReference type="PROSITE" id="PS51464">
    <property type="entry name" value="SIS"/>
    <property type="match status" value="1"/>
</dbReference>
<dbReference type="GO" id="GO:0003677">
    <property type="term" value="F:DNA binding"/>
    <property type="evidence" value="ECO:0007669"/>
    <property type="project" value="UniProtKB-KW"/>
</dbReference>
<evidence type="ECO:0000256" key="3">
    <source>
        <dbReference type="ARBA" id="ARBA00023163"/>
    </source>
</evidence>
<dbReference type="PANTHER" id="PTHR30514:SF1">
    <property type="entry name" value="HTH-TYPE TRANSCRIPTIONAL REGULATOR HEXR-RELATED"/>
    <property type="match status" value="1"/>
</dbReference>
<evidence type="ECO:0000256" key="1">
    <source>
        <dbReference type="ARBA" id="ARBA00023015"/>
    </source>
</evidence>
<keyword evidence="7" id="KW-1185">Reference proteome</keyword>
<dbReference type="Gene3D" id="3.40.50.10490">
    <property type="entry name" value="Glucose-6-phosphate isomerase like protein, domain 1"/>
    <property type="match status" value="1"/>
</dbReference>
<dbReference type="SUPFAM" id="SSF46689">
    <property type="entry name" value="Homeodomain-like"/>
    <property type="match status" value="1"/>
</dbReference>
<dbReference type="InterPro" id="IPR000281">
    <property type="entry name" value="HTH_RpiR"/>
</dbReference>
<keyword evidence="2 6" id="KW-0238">DNA-binding</keyword>
<evidence type="ECO:0000313" key="6">
    <source>
        <dbReference type="EMBL" id="MBB5182818.1"/>
    </source>
</evidence>
<evidence type="ECO:0000259" key="5">
    <source>
        <dbReference type="PROSITE" id="PS51464"/>
    </source>
</evidence>
<dbReference type="EMBL" id="JACHHK010000003">
    <property type="protein sequence ID" value="MBB5182818.1"/>
    <property type="molecule type" value="Genomic_DNA"/>
</dbReference>
<dbReference type="RefSeq" id="WP_183327837.1">
    <property type="nucleotide sequence ID" value="NZ_JACHHK010000003.1"/>
</dbReference>
<dbReference type="Proteomes" id="UP000539953">
    <property type="component" value="Unassembled WGS sequence"/>
</dbReference>
<evidence type="ECO:0000259" key="4">
    <source>
        <dbReference type="PROSITE" id="PS51071"/>
    </source>
</evidence>
<feature type="domain" description="SIS" evidence="5">
    <location>
        <begin position="122"/>
        <end position="254"/>
    </location>
</feature>
<comment type="caution">
    <text evidence="6">The sequence shown here is derived from an EMBL/GenBank/DDBJ whole genome shotgun (WGS) entry which is preliminary data.</text>
</comment>
<proteinExistence type="predicted"/>
<dbReference type="GO" id="GO:1901135">
    <property type="term" value="P:carbohydrate derivative metabolic process"/>
    <property type="evidence" value="ECO:0007669"/>
    <property type="project" value="InterPro"/>
</dbReference>
<dbReference type="InterPro" id="IPR001347">
    <property type="entry name" value="SIS_dom"/>
</dbReference>
<dbReference type="InterPro" id="IPR009057">
    <property type="entry name" value="Homeodomain-like_sf"/>
</dbReference>
<dbReference type="InterPro" id="IPR047640">
    <property type="entry name" value="RpiR-like"/>
</dbReference>
<name>A0A7W8CWE2_9FIRM</name>
<sequence>MSIIDQLYAGYDSFFDSEKKIASYILDHPQDVINMTIKELAAACGTSEASISRFCRKLELDSFHHLKINLAKAEADQLTVPLEAEKISQDHVAESLQTILNNKIAELTATIKNIDADVLVQCLQAIEHAGRVHVAAVGNTIPVAMDCAFKFNEIGIPTSTSSVWETQVSYTYTLQKGDVLIAISNSGESSKVADMVNIANDRGAVTIGITNNLHSTVGKSVDHHIQTSTREKLFLNEFYFSRISASTVIEILYLFLVSAEKDSYDRIRANEEIYADQKK</sequence>
<keyword evidence="3" id="KW-0804">Transcription</keyword>
<dbReference type="PANTHER" id="PTHR30514">
    <property type="entry name" value="GLUCOKINASE"/>
    <property type="match status" value="1"/>
</dbReference>
<dbReference type="CDD" id="cd05013">
    <property type="entry name" value="SIS_RpiR"/>
    <property type="match status" value="1"/>
</dbReference>
<evidence type="ECO:0000313" key="7">
    <source>
        <dbReference type="Proteomes" id="UP000539953"/>
    </source>
</evidence>
<dbReference type="GO" id="GO:0097367">
    <property type="term" value="F:carbohydrate derivative binding"/>
    <property type="evidence" value="ECO:0007669"/>
    <property type="project" value="InterPro"/>
</dbReference>
<protein>
    <submittedName>
        <fullName evidence="6">DNA-binding MurR/RpiR family transcriptional regulator</fullName>
    </submittedName>
</protein>
<evidence type="ECO:0000256" key="2">
    <source>
        <dbReference type="ARBA" id="ARBA00023125"/>
    </source>
</evidence>
<dbReference type="PROSITE" id="PS51071">
    <property type="entry name" value="HTH_RPIR"/>
    <property type="match status" value="1"/>
</dbReference>
<dbReference type="GO" id="GO:0003700">
    <property type="term" value="F:DNA-binding transcription factor activity"/>
    <property type="evidence" value="ECO:0007669"/>
    <property type="project" value="InterPro"/>
</dbReference>
<feature type="domain" description="HTH rpiR-type" evidence="4">
    <location>
        <begin position="1"/>
        <end position="77"/>
    </location>
</feature>
<dbReference type="AlphaFoldDB" id="A0A7W8CWE2"/>
<dbReference type="InterPro" id="IPR036388">
    <property type="entry name" value="WH-like_DNA-bd_sf"/>
</dbReference>
<accession>A0A7W8CWE2</accession>